<evidence type="ECO:0000256" key="5">
    <source>
        <dbReference type="ARBA" id="ARBA00023242"/>
    </source>
</evidence>
<evidence type="ECO:0000313" key="9">
    <source>
        <dbReference type="Proteomes" id="UP001212411"/>
    </source>
</evidence>
<dbReference type="SMART" id="SM00544">
    <property type="entry name" value="MA3"/>
    <property type="match status" value="1"/>
</dbReference>
<comment type="subcellular location">
    <subcellularLocation>
        <location evidence="1">Nucleus</location>
    </subcellularLocation>
</comment>
<dbReference type="Proteomes" id="UP001212411">
    <property type="component" value="Chromosome 1"/>
</dbReference>
<evidence type="ECO:0000313" key="8">
    <source>
        <dbReference type="EMBL" id="WBW70653.1"/>
    </source>
</evidence>
<dbReference type="GO" id="GO:0003723">
    <property type="term" value="F:RNA binding"/>
    <property type="evidence" value="ECO:0007669"/>
    <property type="project" value="InterPro"/>
</dbReference>
<dbReference type="RefSeq" id="XP_056034896.1">
    <property type="nucleotide sequence ID" value="XM_056179885.1"/>
</dbReference>
<dbReference type="SMART" id="SM00543">
    <property type="entry name" value="MIF4G"/>
    <property type="match status" value="1"/>
</dbReference>
<keyword evidence="4" id="KW-0508">mRNA splicing</keyword>
<evidence type="ECO:0000256" key="2">
    <source>
        <dbReference type="ARBA" id="ARBA00006856"/>
    </source>
</evidence>
<dbReference type="InterPro" id="IPR003890">
    <property type="entry name" value="MIF4G-like_typ-3"/>
</dbReference>
<evidence type="ECO:0000259" key="7">
    <source>
        <dbReference type="PROSITE" id="PS51366"/>
    </source>
</evidence>
<feature type="compositionally biased region" description="Low complexity" evidence="6">
    <location>
        <begin position="610"/>
        <end position="651"/>
    </location>
</feature>
<dbReference type="PANTHER" id="PTHR18034:SF3">
    <property type="entry name" value="PRE-MRNA-SPLICING FACTOR CWC22 HOMOLOG"/>
    <property type="match status" value="1"/>
</dbReference>
<dbReference type="Pfam" id="PF02847">
    <property type="entry name" value="MA3"/>
    <property type="match status" value="1"/>
</dbReference>
<dbReference type="Gene3D" id="1.25.40.180">
    <property type="match status" value="1"/>
</dbReference>
<feature type="compositionally biased region" description="Acidic residues" evidence="6">
    <location>
        <begin position="356"/>
        <end position="383"/>
    </location>
</feature>
<protein>
    <submittedName>
        <fullName evidence="8">Splicing factor Cwf22</fullName>
    </submittedName>
</protein>
<dbReference type="SUPFAM" id="SSF48371">
    <property type="entry name" value="ARM repeat"/>
    <property type="match status" value="1"/>
</dbReference>
<comment type="similarity">
    <text evidence="2">Belongs to the CWC22 family.</text>
</comment>
<keyword evidence="3" id="KW-0507">mRNA processing</keyword>
<feature type="domain" description="MI" evidence="7">
    <location>
        <begin position="401"/>
        <end position="517"/>
    </location>
</feature>
<feature type="compositionally biased region" description="Basic and acidic residues" evidence="6">
    <location>
        <begin position="843"/>
        <end position="857"/>
    </location>
</feature>
<dbReference type="GO" id="GO:0000398">
    <property type="term" value="P:mRNA splicing, via spliceosome"/>
    <property type="evidence" value="ECO:0007669"/>
    <property type="project" value="TreeGrafter"/>
</dbReference>
<feature type="compositionally biased region" description="Basic and acidic residues" evidence="6">
    <location>
        <begin position="662"/>
        <end position="671"/>
    </location>
</feature>
<accession>A0AAF0ATR3</accession>
<evidence type="ECO:0000256" key="4">
    <source>
        <dbReference type="ARBA" id="ARBA00023187"/>
    </source>
</evidence>
<dbReference type="KEGG" id="som:SOMG_01092"/>
<feature type="region of interest" description="Disordered" evidence="6">
    <location>
        <begin position="601"/>
        <end position="878"/>
    </location>
</feature>
<feature type="region of interest" description="Disordered" evidence="6">
    <location>
        <begin position="351"/>
        <end position="392"/>
    </location>
</feature>
<dbReference type="InterPro" id="IPR003891">
    <property type="entry name" value="Initiation_fac_eIF4g_MI"/>
</dbReference>
<name>A0AAF0ATR3_9SCHI</name>
<dbReference type="EMBL" id="CP115611">
    <property type="protein sequence ID" value="WBW70653.1"/>
    <property type="molecule type" value="Genomic_DNA"/>
</dbReference>
<sequence>MQETLQKFEDHKEMADATPRERNNHHNNGNDEEKDLSWEDRHYIPRRTDAQRDFEGRQTAKLEVDPKVALQKMMNTRTGGTYVPPAKLRALQAQITDKNSQEYQRLQWEGLKKSINGLVNKVNKSNIKEIIPDLFQVNLIRGRALYCRSIMKAQAASLPFTPVYAAMTAVINTKLPQVGELLLTRLIVQFRKSFRRNDKTMCLSSTNFIAHLINHKIAHEIVGLQILAVLLERPTGDSIEIASGFLREVGAYLSDISSRAFNGIFERLRTILHENRLEPRVQFIIEVLFQARKDKFKDNPTIPSQLDLVEEEDQITHFISLDDELDVQESLGVFRFDQDFEENESRYGFIKREILGEDEESEEEEGSDEESEEGSEESEEDEPAGQVQPKIVDQTNTDIVNLRKSIYLTIMSSVDFEECCHKLLKVQLPEGQEIEMCNMIIECNSQERTYEKFYGLIGERFCKLNRTWRTTFEQTFKNYYTTIHRYETNRLRNIALFFGNLLSTNAIPWSVFESVRLTEDDTTASSRIFLKILFQELLEAIGLKTLISRFHDPELVPYLHGVFPTDEARNVRFSINYFTSIGLGALTEEMREYLLTMPAPKADDASDAESYTSKSSYSRSRSPYSSDYSRSRSSSRSVSPPRSRGRSYSPSVAEVSPGRSRISRDDIERGRSGYPYSDRNRSYSRSSYSSYGGSKSISSSRSSSYDSRRERSRSQTPTRRRPSKSTYRPSDRYRGRAPRRSLSRSISERSYSRSPSRGRSYSRSISPRRDRHASRRRYRSRSLSYSPSPPTYRRNRPFSPSPYRRTKRARDSNYNQRYYGETSEKSRSPSPFTLRKMKTYEIQNERNSRNRPMERPVKNGNGQLEAPWLQHSVDDSRH</sequence>
<dbReference type="Pfam" id="PF02854">
    <property type="entry name" value="MIF4G"/>
    <property type="match status" value="1"/>
</dbReference>
<feature type="compositionally biased region" description="Basic residues" evidence="6">
    <location>
        <begin position="769"/>
        <end position="780"/>
    </location>
</feature>
<evidence type="ECO:0000256" key="3">
    <source>
        <dbReference type="ARBA" id="ARBA00022664"/>
    </source>
</evidence>
<dbReference type="GeneID" id="80874574"/>
<feature type="region of interest" description="Disordered" evidence="6">
    <location>
        <begin position="1"/>
        <end position="44"/>
    </location>
</feature>
<dbReference type="InterPro" id="IPR016024">
    <property type="entry name" value="ARM-type_fold"/>
</dbReference>
<proteinExistence type="inferred from homology"/>
<dbReference type="FunFam" id="1.25.40.180:FF:000004">
    <property type="entry name" value="pre-mRNA-splicing factor CWC22 homolog"/>
    <property type="match status" value="1"/>
</dbReference>
<dbReference type="InterPro" id="IPR050781">
    <property type="entry name" value="CWC22_splicing_factor"/>
</dbReference>
<keyword evidence="9" id="KW-1185">Reference proteome</keyword>
<reference evidence="8 9" key="1">
    <citation type="journal article" date="2023" name="G3 (Bethesda)">
        <title>A high-quality reference genome for the fission yeast Schizosaccharomyces osmophilus.</title>
        <authorList>
            <person name="Jia G.S."/>
            <person name="Zhang W.C."/>
            <person name="Liang Y."/>
            <person name="Liu X.H."/>
            <person name="Rhind N."/>
            <person name="Pidoux A."/>
            <person name="Brysch-Herzberg M."/>
            <person name="Du L.L."/>
        </authorList>
    </citation>
    <scope>NUCLEOTIDE SEQUENCE [LARGE SCALE GENOMIC DNA]</scope>
    <source>
        <strain evidence="8 9">CBS 15793</strain>
    </source>
</reference>
<dbReference type="PROSITE" id="PS51366">
    <property type="entry name" value="MI"/>
    <property type="match status" value="1"/>
</dbReference>
<evidence type="ECO:0000256" key="1">
    <source>
        <dbReference type="ARBA" id="ARBA00004123"/>
    </source>
</evidence>
<feature type="compositionally biased region" description="Low complexity" evidence="6">
    <location>
        <begin position="683"/>
        <end position="705"/>
    </location>
</feature>
<organism evidence="8 9">
    <name type="scientific">Schizosaccharomyces osmophilus</name>
    <dbReference type="NCBI Taxonomy" id="2545709"/>
    <lineage>
        <taxon>Eukaryota</taxon>
        <taxon>Fungi</taxon>
        <taxon>Dikarya</taxon>
        <taxon>Ascomycota</taxon>
        <taxon>Taphrinomycotina</taxon>
        <taxon>Schizosaccharomycetes</taxon>
        <taxon>Schizosaccharomycetales</taxon>
        <taxon>Schizosaccharomycetaceae</taxon>
        <taxon>Schizosaccharomyces</taxon>
    </lineage>
</organism>
<feature type="compositionally biased region" description="Low complexity" evidence="6">
    <location>
        <begin position="752"/>
        <end position="765"/>
    </location>
</feature>
<dbReference type="PANTHER" id="PTHR18034">
    <property type="entry name" value="CELL CYCLE CONTROL PROTEIN CWF22-RELATED"/>
    <property type="match status" value="1"/>
</dbReference>
<gene>
    <name evidence="8" type="primary">cwf22</name>
    <name evidence="8" type="ORF">SOMG_01092</name>
</gene>
<dbReference type="GO" id="GO:0071013">
    <property type="term" value="C:catalytic step 2 spliceosome"/>
    <property type="evidence" value="ECO:0007669"/>
    <property type="project" value="TreeGrafter"/>
</dbReference>
<keyword evidence="5" id="KW-0539">Nucleus</keyword>
<evidence type="ECO:0000256" key="6">
    <source>
        <dbReference type="SAM" id="MobiDB-lite"/>
    </source>
</evidence>
<dbReference type="AlphaFoldDB" id="A0AAF0ATR3"/>